<reference evidence="1 2" key="1">
    <citation type="submission" date="2019-06" db="EMBL/GenBank/DDBJ databases">
        <title>Sequencing the genomes of 1000 actinobacteria strains.</title>
        <authorList>
            <person name="Klenk H.-P."/>
        </authorList>
    </citation>
    <scope>NUCLEOTIDE SEQUENCE [LARGE SCALE GENOMIC DNA]</scope>
    <source>
        <strain evidence="1 2">DSM 45456</strain>
    </source>
</reference>
<dbReference type="EMBL" id="VFPP01000001">
    <property type="protein sequence ID" value="TQM85393.1"/>
    <property type="molecule type" value="Genomic_DNA"/>
</dbReference>
<name>A0A543JRB6_9PSEU</name>
<protein>
    <submittedName>
        <fullName evidence="1">Uncharacterized protein</fullName>
    </submittedName>
</protein>
<proteinExistence type="predicted"/>
<accession>A0A543JRB6</accession>
<organism evidence="1 2">
    <name type="scientific">Saccharothrix saharensis</name>
    <dbReference type="NCBI Taxonomy" id="571190"/>
    <lineage>
        <taxon>Bacteria</taxon>
        <taxon>Bacillati</taxon>
        <taxon>Actinomycetota</taxon>
        <taxon>Actinomycetes</taxon>
        <taxon>Pseudonocardiales</taxon>
        <taxon>Pseudonocardiaceae</taxon>
        <taxon>Saccharothrix</taxon>
    </lineage>
</organism>
<evidence type="ECO:0000313" key="1">
    <source>
        <dbReference type="EMBL" id="TQM85393.1"/>
    </source>
</evidence>
<gene>
    <name evidence="1" type="ORF">FHX81_7873</name>
</gene>
<dbReference type="Proteomes" id="UP000316628">
    <property type="component" value="Unassembled WGS sequence"/>
</dbReference>
<keyword evidence="2" id="KW-1185">Reference proteome</keyword>
<evidence type="ECO:0000313" key="2">
    <source>
        <dbReference type="Proteomes" id="UP000316628"/>
    </source>
</evidence>
<dbReference type="AlphaFoldDB" id="A0A543JRB6"/>
<comment type="caution">
    <text evidence="1">The sequence shown here is derived from an EMBL/GenBank/DDBJ whole genome shotgun (WGS) entry which is preliminary data.</text>
</comment>
<sequence length="34" mass="3664">MRKAMRRAVVAADGTTVSISKGTYRGSLRRDPVG</sequence>